<reference evidence="1" key="1">
    <citation type="journal article" date="2015" name="ISME J.">
        <title>Draft Genome Sequence of Streptomyces incarnatus NRRL8089, which Produces the Nucleoside Antibiotic Sinefungin.</title>
        <authorList>
            <person name="Oshima K."/>
            <person name="Hattori M."/>
            <person name="Shimizu H."/>
            <person name="Fukuda K."/>
            <person name="Nemoto M."/>
            <person name="Inagaki K."/>
            <person name="Tamura T."/>
        </authorList>
    </citation>
    <scope>NUCLEOTIDE SEQUENCE</scope>
    <source>
        <strain evidence="1">FACHB-1375</strain>
    </source>
</reference>
<comment type="caution">
    <text evidence="1">The sequence shown here is derived from an EMBL/GenBank/DDBJ whole genome shotgun (WGS) entry which is preliminary data.</text>
</comment>
<organism evidence="1 2">
    <name type="scientific">Aerosakkonema funiforme FACHB-1375</name>
    <dbReference type="NCBI Taxonomy" id="2949571"/>
    <lineage>
        <taxon>Bacteria</taxon>
        <taxon>Bacillati</taxon>
        <taxon>Cyanobacteriota</taxon>
        <taxon>Cyanophyceae</taxon>
        <taxon>Oscillatoriophycideae</taxon>
        <taxon>Aerosakkonematales</taxon>
        <taxon>Aerosakkonemataceae</taxon>
        <taxon>Aerosakkonema</taxon>
    </lineage>
</organism>
<gene>
    <name evidence="1" type="ORF">H6G03_11365</name>
</gene>
<evidence type="ECO:0000313" key="1">
    <source>
        <dbReference type="EMBL" id="MBD2181696.1"/>
    </source>
</evidence>
<dbReference type="Proteomes" id="UP000641646">
    <property type="component" value="Unassembled WGS sequence"/>
</dbReference>
<proteinExistence type="predicted"/>
<keyword evidence="2" id="KW-1185">Reference proteome</keyword>
<name>A0A926VD56_9CYAN</name>
<dbReference type="EMBL" id="JACJPW010000024">
    <property type="protein sequence ID" value="MBD2181696.1"/>
    <property type="molecule type" value="Genomic_DNA"/>
</dbReference>
<accession>A0A926VD56</accession>
<sequence length="68" mass="7039">MQGKQVRLTGGTGELGLGVTPVVLAHGVALVTIPDRNGQEIDRLKGILSPEDFGKIQFIPSQNGGSGI</sequence>
<reference evidence="1" key="2">
    <citation type="submission" date="2020-08" db="EMBL/GenBank/DDBJ databases">
        <authorList>
            <person name="Chen M."/>
            <person name="Teng W."/>
            <person name="Zhao L."/>
            <person name="Hu C."/>
            <person name="Zhou Y."/>
            <person name="Han B."/>
            <person name="Song L."/>
            <person name="Shu W."/>
        </authorList>
    </citation>
    <scope>NUCLEOTIDE SEQUENCE</scope>
    <source>
        <strain evidence="1">FACHB-1375</strain>
    </source>
</reference>
<dbReference type="AlphaFoldDB" id="A0A926VD56"/>
<evidence type="ECO:0000313" key="2">
    <source>
        <dbReference type="Proteomes" id="UP000641646"/>
    </source>
</evidence>
<protein>
    <submittedName>
        <fullName evidence="1">Uncharacterized protein</fullName>
    </submittedName>
</protein>
<dbReference type="RefSeq" id="WP_190464503.1">
    <property type="nucleotide sequence ID" value="NZ_JACJPW010000024.1"/>
</dbReference>